<dbReference type="InterPro" id="IPR035959">
    <property type="entry name" value="RutC-like_sf"/>
</dbReference>
<dbReference type="Proteomes" id="UP001310594">
    <property type="component" value="Unassembled WGS sequence"/>
</dbReference>
<dbReference type="GO" id="GO:0005739">
    <property type="term" value="C:mitochondrion"/>
    <property type="evidence" value="ECO:0007669"/>
    <property type="project" value="TreeGrafter"/>
</dbReference>
<dbReference type="InterPro" id="IPR006175">
    <property type="entry name" value="YjgF/YER057c/UK114"/>
</dbReference>
<dbReference type="GO" id="GO:0019239">
    <property type="term" value="F:deaminase activity"/>
    <property type="evidence" value="ECO:0007669"/>
    <property type="project" value="TreeGrafter"/>
</dbReference>
<accession>A0AAN7ZUZ3</accession>
<sequence length="143" mass="15976">MSKLQYYAYDGFGKHAQEAYGYSQAVRVPPGVRIECSGQGGWDSASGELSDELDKQIEQAFSNVDLTLRTAGVEDGWKQVFSVKSYHVGEINEHLFEVMKQNMEKWMPHKPIWTMMGVTALGLPAMKVEIDVVAIEDEGKKSS</sequence>
<evidence type="ECO:0000313" key="1">
    <source>
        <dbReference type="EMBL" id="KAK5690181.1"/>
    </source>
</evidence>
<dbReference type="Pfam" id="PF01042">
    <property type="entry name" value="Ribonuc_L-PSP"/>
    <property type="match status" value="1"/>
</dbReference>
<organism evidence="1 2">
    <name type="scientific">Elasticomyces elasticus</name>
    <dbReference type="NCBI Taxonomy" id="574655"/>
    <lineage>
        <taxon>Eukaryota</taxon>
        <taxon>Fungi</taxon>
        <taxon>Dikarya</taxon>
        <taxon>Ascomycota</taxon>
        <taxon>Pezizomycotina</taxon>
        <taxon>Dothideomycetes</taxon>
        <taxon>Dothideomycetidae</taxon>
        <taxon>Mycosphaerellales</taxon>
        <taxon>Teratosphaeriaceae</taxon>
        <taxon>Elasticomyces</taxon>
    </lineage>
</organism>
<proteinExistence type="predicted"/>
<dbReference type="EMBL" id="JAVRQU010000026">
    <property type="protein sequence ID" value="KAK5690181.1"/>
    <property type="molecule type" value="Genomic_DNA"/>
</dbReference>
<dbReference type="GO" id="GO:0005829">
    <property type="term" value="C:cytosol"/>
    <property type="evidence" value="ECO:0007669"/>
    <property type="project" value="TreeGrafter"/>
</dbReference>
<dbReference type="PANTHER" id="PTHR11803:SF39">
    <property type="entry name" value="2-IMINOBUTANOATE_2-IMINOPROPANOATE DEAMINASE"/>
    <property type="match status" value="1"/>
</dbReference>
<evidence type="ECO:0000313" key="2">
    <source>
        <dbReference type="Proteomes" id="UP001310594"/>
    </source>
</evidence>
<reference evidence="1" key="1">
    <citation type="submission" date="2023-08" db="EMBL/GenBank/DDBJ databases">
        <title>Black Yeasts Isolated from many extreme environments.</title>
        <authorList>
            <person name="Coleine C."/>
            <person name="Stajich J.E."/>
            <person name="Selbmann L."/>
        </authorList>
    </citation>
    <scope>NUCLEOTIDE SEQUENCE</scope>
    <source>
        <strain evidence="1">CCFEE 5810</strain>
    </source>
</reference>
<name>A0AAN7ZUZ3_9PEZI</name>
<dbReference type="AlphaFoldDB" id="A0AAN7ZUZ3"/>
<comment type="caution">
    <text evidence="1">The sequence shown here is derived from an EMBL/GenBank/DDBJ whole genome shotgun (WGS) entry which is preliminary data.</text>
</comment>
<gene>
    <name evidence="1" type="ORF">LTR97_012369</name>
</gene>
<dbReference type="SUPFAM" id="SSF55298">
    <property type="entry name" value="YjgF-like"/>
    <property type="match status" value="1"/>
</dbReference>
<dbReference type="PANTHER" id="PTHR11803">
    <property type="entry name" value="2-IMINOBUTANOATE/2-IMINOPROPANOATE DEAMINASE RIDA"/>
    <property type="match status" value="1"/>
</dbReference>
<protein>
    <submittedName>
        <fullName evidence="1">Uncharacterized protein</fullName>
    </submittedName>
</protein>
<dbReference type="Gene3D" id="3.30.1330.40">
    <property type="entry name" value="RutC-like"/>
    <property type="match status" value="1"/>
</dbReference>